<gene>
    <name evidence="8" type="ORF">OESDEN_17744</name>
</gene>
<organism evidence="8 9">
    <name type="scientific">Oesophagostomum dentatum</name>
    <name type="common">Nodular worm</name>
    <dbReference type="NCBI Taxonomy" id="61180"/>
    <lineage>
        <taxon>Eukaryota</taxon>
        <taxon>Metazoa</taxon>
        <taxon>Ecdysozoa</taxon>
        <taxon>Nematoda</taxon>
        <taxon>Chromadorea</taxon>
        <taxon>Rhabditida</taxon>
        <taxon>Rhabditina</taxon>
        <taxon>Rhabditomorpha</taxon>
        <taxon>Strongyloidea</taxon>
        <taxon>Strongylidae</taxon>
        <taxon>Oesophagostomum</taxon>
    </lineage>
</organism>
<dbReference type="AlphaFoldDB" id="A0A0B1SGB4"/>
<evidence type="ECO:0000256" key="2">
    <source>
        <dbReference type="ARBA" id="ARBA00022517"/>
    </source>
</evidence>
<proteinExistence type="inferred from homology"/>
<comment type="subcellular location">
    <subcellularLocation>
        <location evidence="1">Nucleus</location>
        <location evidence="1">Nucleolus</location>
    </subcellularLocation>
</comment>
<dbReference type="OrthoDB" id="445326at2759"/>
<evidence type="ECO:0000256" key="3">
    <source>
        <dbReference type="ARBA" id="ARBA00022552"/>
    </source>
</evidence>
<evidence type="ECO:0000256" key="1">
    <source>
        <dbReference type="ARBA" id="ARBA00004604"/>
    </source>
</evidence>
<evidence type="ECO:0000256" key="4">
    <source>
        <dbReference type="ARBA" id="ARBA00023242"/>
    </source>
</evidence>
<dbReference type="PANTHER" id="PTHR17039">
    <property type="entry name" value="U3 SMALL NUCLEOLAR RIBONUCLEOPROTEIN PROTEIN MPP10"/>
    <property type="match status" value="1"/>
</dbReference>
<dbReference type="GO" id="GO:0006364">
    <property type="term" value="P:rRNA processing"/>
    <property type="evidence" value="ECO:0007669"/>
    <property type="project" value="UniProtKB-KW"/>
</dbReference>
<feature type="region of interest" description="Disordered" evidence="7">
    <location>
        <begin position="168"/>
        <end position="205"/>
    </location>
</feature>
<keyword evidence="3" id="KW-0698">rRNA processing</keyword>
<dbReference type="InterPro" id="IPR012173">
    <property type="entry name" value="Mpp10"/>
</dbReference>
<feature type="compositionally biased region" description="Basic and acidic residues" evidence="7">
    <location>
        <begin position="178"/>
        <end position="190"/>
    </location>
</feature>
<comment type="similarity">
    <text evidence="6">Belongs to the MPP10 family.</text>
</comment>
<keyword evidence="9" id="KW-1185">Reference proteome</keyword>
<feature type="compositionally biased region" description="Basic residues" evidence="7">
    <location>
        <begin position="191"/>
        <end position="200"/>
    </location>
</feature>
<evidence type="ECO:0000313" key="9">
    <source>
        <dbReference type="Proteomes" id="UP000053660"/>
    </source>
</evidence>
<dbReference type="GO" id="GO:0034457">
    <property type="term" value="C:Mpp10 complex"/>
    <property type="evidence" value="ECO:0007669"/>
    <property type="project" value="InterPro"/>
</dbReference>
<evidence type="ECO:0000256" key="5">
    <source>
        <dbReference type="ARBA" id="ARBA00023274"/>
    </source>
</evidence>
<evidence type="ECO:0000256" key="6">
    <source>
        <dbReference type="ARBA" id="ARBA00029455"/>
    </source>
</evidence>
<name>A0A0B1SGB4_OESDE</name>
<keyword evidence="2" id="KW-0690">Ribosome biogenesis</keyword>
<dbReference type="Pfam" id="PF04006">
    <property type="entry name" value="Mpp10"/>
    <property type="match status" value="1"/>
</dbReference>
<dbReference type="GO" id="GO:0005732">
    <property type="term" value="C:sno(s)RNA-containing ribonucleoprotein complex"/>
    <property type="evidence" value="ECO:0007669"/>
    <property type="project" value="InterPro"/>
</dbReference>
<sequence>MSGEVTAQQREENELLGTHVEFDLGMKKAPEITEVFTEKLEDLIKQRIKDKAYDDVVRKKRIEERSEVYRNQAIEEREMVKTSLAEVYEKEYQKAAGEAKTGDEVNEQHAAIEKEMRELFRLIDALSNFDYTPPEVRPEVRVVSNMPALRVEEVGMSASTDAQLLAPEEVKKHQKAAPKADDERDRTDKLRQRRKKKNRQRAMVELFGEEKAMEGLKKKKKKMKNLDTAEEKGEKLKSTTFFTKLQQTVRDVGYFS</sequence>
<accession>A0A0B1SGB4</accession>
<reference evidence="8 9" key="1">
    <citation type="submission" date="2014-03" db="EMBL/GenBank/DDBJ databases">
        <title>Draft genome of the hookworm Oesophagostomum dentatum.</title>
        <authorList>
            <person name="Mitreva M."/>
        </authorList>
    </citation>
    <scope>NUCLEOTIDE SEQUENCE [LARGE SCALE GENOMIC DNA]</scope>
    <source>
        <strain evidence="8 9">OD-Hann</strain>
    </source>
</reference>
<keyword evidence="4" id="KW-0539">Nucleus</keyword>
<dbReference type="GO" id="GO:0032040">
    <property type="term" value="C:small-subunit processome"/>
    <property type="evidence" value="ECO:0007669"/>
    <property type="project" value="TreeGrafter"/>
</dbReference>
<evidence type="ECO:0000313" key="8">
    <source>
        <dbReference type="EMBL" id="KHJ82562.1"/>
    </source>
</evidence>
<keyword evidence="5" id="KW-0687">Ribonucleoprotein</keyword>
<dbReference type="PANTHER" id="PTHR17039:SF0">
    <property type="entry name" value="U3 SMALL NUCLEOLAR RIBONUCLEOPROTEIN PROTEIN MPP10"/>
    <property type="match status" value="1"/>
</dbReference>
<dbReference type="EMBL" id="KN578655">
    <property type="protein sequence ID" value="KHJ82562.1"/>
    <property type="molecule type" value="Genomic_DNA"/>
</dbReference>
<dbReference type="Proteomes" id="UP000053660">
    <property type="component" value="Unassembled WGS sequence"/>
</dbReference>
<evidence type="ECO:0000256" key="7">
    <source>
        <dbReference type="SAM" id="MobiDB-lite"/>
    </source>
</evidence>
<protein>
    <submittedName>
        <fullName evidence="8">Mpp10 protein</fullName>
    </submittedName>
</protein>